<keyword evidence="1" id="KW-0479">Metal-binding</keyword>
<feature type="compositionally biased region" description="Basic and acidic residues" evidence="2">
    <location>
        <begin position="862"/>
        <end position="875"/>
    </location>
</feature>
<accession>A0AAI8YNP1</accession>
<evidence type="ECO:0000256" key="1">
    <source>
        <dbReference type="PROSITE-ProRule" id="PRU00723"/>
    </source>
</evidence>
<proteinExistence type="predicted"/>
<keyword evidence="1" id="KW-0862">Zinc</keyword>
<evidence type="ECO:0000259" key="3">
    <source>
        <dbReference type="PROSITE" id="PS50103"/>
    </source>
</evidence>
<protein>
    <submittedName>
        <fullName evidence="4">Uu.00g070880.m01.CDS01</fullName>
    </submittedName>
</protein>
<feature type="zinc finger region" description="C3H1-type" evidence="1">
    <location>
        <begin position="545"/>
        <end position="572"/>
    </location>
</feature>
<keyword evidence="5" id="KW-1185">Reference proteome</keyword>
<dbReference type="Proteomes" id="UP001295740">
    <property type="component" value="Unassembled WGS sequence"/>
</dbReference>
<feature type="compositionally biased region" description="Polar residues" evidence="2">
    <location>
        <begin position="507"/>
        <end position="525"/>
    </location>
</feature>
<feature type="compositionally biased region" description="Polar residues" evidence="2">
    <location>
        <begin position="888"/>
        <end position="898"/>
    </location>
</feature>
<sequence>MDYSGNEVQPFEIWHTFDQCIRLYRSLLLALGRDDSQVVALEQVDVNRALEEYGRLKIWGQQTKASGPLADSTLDMTLDYTLRHEPQVKAGLLEILGQLAYHLELALPLARKTYDATVDTSDQDSASSLSSISEYSSPSGSEDDEVAPSRVSKIPVLMSHIFEQIQLLYHLGALLRRPGLSGRYLRSSTYSANTVFRFWDLRYVEEKIRKWRKQPQTSETFTSEEETEVTEDVLRVRLTQADSMDDIAVLGRRFASANSQRRDQFRYWAKHPQQGLLAEDSTHILSSDLREGQQKTAVMPIIEDTASTMKKEEIRNVQSLKSTPTAHSFSTVARSAIFESETQAGRPRTIYAESIVDRSSTSRVPSLMATHLDEAHPDTWTGPQRLVLLDMSERPIDEQNIVACPLCPAELYLGRMMVHLAEHMEELSLFAIPQPSPDEVEGFRSDDSANSMSAKAVLSQAVSPISSLGMPEGDTGEHRDVDTSSFAILSNAAVPDNVEKITSWHVESTQGDQETQTPTSNQALKDSSLFPRDVRLRSLRPIIVPESQSICKDFMKGNCRRGPNCAARHVPANGERVFYHANHITTIGPSGRVTNPYTVAGAVKYADQIKAEAETTWDYSIAPQHRARQKVVRDLIDQRDESGVPVFWLFFSPPNVASNDYEIDYWFDSTSLTDLWARLSHEGLSSNEGSKWSWSEFTQRTSVIWNNEYRTNKNRNSERRLLAPELERRFYELVEEAKRHMSATKDPSTDSKVRPRDTASSSADKVFEFVGPSNLARHGHQLEPQESERGPETTRQDMFIFSKGATSFESETPIPKQPRPSRASRRSRRVPAASSHFDERRARELEHEEGQVLVARRRRYSSPREDEERPVESIRTRNVSSTRDDSEPNPSKGTSDQPITRDPDEEEGRIDREGVVPHAQYYESANNPYSIGGDSERQYWGWNRR</sequence>
<feature type="region of interest" description="Disordered" evidence="2">
    <location>
        <begin position="507"/>
        <end position="527"/>
    </location>
</feature>
<name>A0AAI8YNP1_9PEZI</name>
<dbReference type="GO" id="GO:0008270">
    <property type="term" value="F:zinc ion binding"/>
    <property type="evidence" value="ECO:0007669"/>
    <property type="project" value="UniProtKB-KW"/>
</dbReference>
<dbReference type="AlphaFoldDB" id="A0AAI8YNP1"/>
<evidence type="ECO:0000313" key="5">
    <source>
        <dbReference type="Proteomes" id="UP001295740"/>
    </source>
</evidence>
<organism evidence="4 5">
    <name type="scientific">Anthostomella pinea</name>
    <dbReference type="NCBI Taxonomy" id="933095"/>
    <lineage>
        <taxon>Eukaryota</taxon>
        <taxon>Fungi</taxon>
        <taxon>Dikarya</taxon>
        <taxon>Ascomycota</taxon>
        <taxon>Pezizomycotina</taxon>
        <taxon>Sordariomycetes</taxon>
        <taxon>Xylariomycetidae</taxon>
        <taxon>Xylariales</taxon>
        <taxon>Xylariaceae</taxon>
        <taxon>Anthostomella</taxon>
    </lineage>
</organism>
<feature type="compositionally biased region" description="Basic and acidic residues" evidence="2">
    <location>
        <begin position="747"/>
        <end position="757"/>
    </location>
</feature>
<gene>
    <name evidence="4" type="ORF">KHLLAP_LOCUS11931</name>
</gene>
<keyword evidence="1" id="KW-0863">Zinc-finger</keyword>
<reference evidence="4" key="1">
    <citation type="submission" date="2023-10" db="EMBL/GenBank/DDBJ databases">
        <authorList>
            <person name="Hackl T."/>
        </authorList>
    </citation>
    <scope>NUCLEOTIDE SEQUENCE</scope>
</reference>
<dbReference type="InterPro" id="IPR000571">
    <property type="entry name" value="Znf_CCCH"/>
</dbReference>
<feature type="compositionally biased region" description="Low complexity" evidence="2">
    <location>
        <begin position="120"/>
        <end position="140"/>
    </location>
</feature>
<dbReference type="EMBL" id="CAUWAG010000018">
    <property type="protein sequence ID" value="CAJ2511463.1"/>
    <property type="molecule type" value="Genomic_DNA"/>
</dbReference>
<evidence type="ECO:0000313" key="4">
    <source>
        <dbReference type="EMBL" id="CAJ2511463.1"/>
    </source>
</evidence>
<dbReference type="SMART" id="SM00356">
    <property type="entry name" value="ZnF_C3H1"/>
    <property type="match status" value="1"/>
</dbReference>
<feature type="compositionally biased region" description="Basic and acidic residues" evidence="2">
    <location>
        <begin position="780"/>
        <end position="795"/>
    </location>
</feature>
<feature type="domain" description="C3H1-type" evidence="3">
    <location>
        <begin position="545"/>
        <end position="572"/>
    </location>
</feature>
<feature type="region of interest" description="Disordered" evidence="2">
    <location>
        <begin position="120"/>
        <end position="147"/>
    </location>
</feature>
<feature type="region of interest" description="Disordered" evidence="2">
    <location>
        <begin position="738"/>
        <end position="945"/>
    </location>
</feature>
<evidence type="ECO:0000256" key="2">
    <source>
        <dbReference type="SAM" id="MobiDB-lite"/>
    </source>
</evidence>
<comment type="caution">
    <text evidence="4">The sequence shown here is derived from an EMBL/GenBank/DDBJ whole genome shotgun (WGS) entry which is preliminary data.</text>
</comment>
<feature type="compositionally biased region" description="Basic and acidic residues" evidence="2">
    <location>
        <begin position="836"/>
        <end position="850"/>
    </location>
</feature>
<dbReference type="PROSITE" id="PS50103">
    <property type="entry name" value="ZF_C3H1"/>
    <property type="match status" value="1"/>
</dbReference>